<sequence length="898" mass="98260">MTKRPIFASLLLLSSALVAPAALAQDASAEPAADTPPVAAEPATDAAAPADEEADISIPGGADQEIVVTGRYTPNIVRSTPEVVSSLSSADIARTGEGDISGSLQRVTGLSVVGGGFVYVRGLGDRYSLALLNGSPLPSPEPLKRVVPLDIFPTNVIDSTLVQKSFSVNFPGEFGGGVINLTTKATPREPFLTFSGGIGWDSETTNQLGYTYYGSDTDWTGFDDGTRDVPPLLKAALASGKPILEGADFTQDQLEAIQMELVNAKTTLLQQNDHIPINWSAGITGGTTIALPNGELGIIATAGISNKWRTRDTLQQTSVNDDLSGDPQTSYNRVITDNRVVVNGLLGFGLELGDHKIRWTNLYIRDTLKQARLALGTDANQSDRDIMKQDTAWYERQLINTQLVGEFHFDRLKLDLRGAYANSQREAPYERGFTYVRTNQPGDPVGDKFVNDLGGNRGDATIAFSDLNEDLWSGGVDLSYELAPRITATVGYAYSDTHRVSERRTFQFRASNLPLAVQQLRPDYLLSDATIQLYDITLLETSAQDGTAAFDAKLTTHAGYGQIQAEIVPGVNVNAGVRYEEAKQTVVPIDLFGTGSSAIVATNLNNDYWLPAVTLTWEVAPDMQLRVNGSKTIARPQFRELVAQVYQDPESNRLFRGNPSLTDSELWNAEARYEWYFAKDQRLTVAGFYKSIDNPIETYTSISDSSVNSSYANAPKATLYGAEVEVQKYFPLDTLSDASFWQSRRLVLIGNYTYTKSEIRVRDGDTTVINGVVQNAANFFFDGAPMTGQSDHLLNFQIGLEDQDKLSQQTLLLTYASPRVTSRGPSGQPDLEEKPGIQLDFVARQGLTLLNKEIELKFEARNLTGRKYQEVQTAGDNKIFFNRYKLGRTFSLSASVKF</sequence>
<evidence type="ECO:0000256" key="5">
    <source>
        <dbReference type="SAM" id="MobiDB-lite"/>
    </source>
</evidence>
<evidence type="ECO:0000256" key="3">
    <source>
        <dbReference type="ARBA" id="ARBA00023237"/>
    </source>
</evidence>
<comment type="similarity">
    <text evidence="4">Belongs to the TonB-dependent receptor family.</text>
</comment>
<name>A0A0N9V5Z7_SPHMC</name>
<feature type="chain" id="PRO_5006039298" evidence="6">
    <location>
        <begin position="25"/>
        <end position="898"/>
    </location>
</feature>
<feature type="region of interest" description="Disordered" evidence="5">
    <location>
        <begin position="28"/>
        <end position="60"/>
    </location>
</feature>
<keyword evidence="4" id="KW-0798">TonB box</keyword>
<reference evidence="9 10" key="1">
    <citation type="journal article" date="2015" name="Genome Announc.">
        <title>Complete Genome Sequence of Polypropylene Glycol- and Polyethylene Glycol-Degrading Sphingopyxis macrogoltabida Strain EY-1.</title>
        <authorList>
            <person name="Ohtsubo Y."/>
            <person name="Nagata Y."/>
            <person name="Numata M."/>
            <person name="Tsuchikane K."/>
            <person name="Hosoyama A."/>
            <person name="Yamazoe A."/>
            <person name="Tsuda M."/>
            <person name="Fujita N."/>
            <person name="Kawai F."/>
        </authorList>
    </citation>
    <scope>NUCLEOTIDE SEQUENCE [LARGE SCALE GENOMIC DNA]</scope>
    <source>
        <strain evidence="9 10">EY-1</strain>
    </source>
</reference>
<dbReference type="Proteomes" id="UP000058074">
    <property type="component" value="Chromosome"/>
</dbReference>
<dbReference type="InterPro" id="IPR036942">
    <property type="entry name" value="Beta-barrel_TonB_sf"/>
</dbReference>
<gene>
    <name evidence="9" type="ORF">AN936_03385</name>
</gene>
<dbReference type="EMBL" id="CP012700">
    <property type="protein sequence ID" value="ALH79441.1"/>
    <property type="molecule type" value="Genomic_DNA"/>
</dbReference>
<keyword evidence="3" id="KW-0998">Cell outer membrane</keyword>
<dbReference type="PATRIC" id="fig|33050.5.peg.704"/>
<evidence type="ECO:0000259" key="7">
    <source>
        <dbReference type="Pfam" id="PF00593"/>
    </source>
</evidence>
<comment type="subcellular location">
    <subcellularLocation>
        <location evidence="1 4">Cell outer membrane</location>
    </subcellularLocation>
</comment>
<keyword evidence="2 4" id="KW-0472">Membrane</keyword>
<feature type="domain" description="TonB-dependent receptor-like beta-barrel" evidence="7">
    <location>
        <begin position="396"/>
        <end position="863"/>
    </location>
</feature>
<feature type="compositionally biased region" description="Low complexity" evidence="5">
    <location>
        <begin position="28"/>
        <end position="49"/>
    </location>
</feature>
<accession>A0A0N9V5Z7</accession>
<protein>
    <submittedName>
        <fullName evidence="9">TonB-dependent receptor</fullName>
    </submittedName>
</protein>
<evidence type="ECO:0000256" key="6">
    <source>
        <dbReference type="SAM" id="SignalP"/>
    </source>
</evidence>
<dbReference type="RefSeq" id="WP_054586898.1">
    <property type="nucleotide sequence ID" value="NZ_CP012700.1"/>
</dbReference>
<dbReference type="InterPro" id="IPR000531">
    <property type="entry name" value="Beta-barrel_TonB"/>
</dbReference>
<dbReference type="InterPro" id="IPR037066">
    <property type="entry name" value="Plug_dom_sf"/>
</dbReference>
<feature type="signal peptide" evidence="6">
    <location>
        <begin position="1"/>
        <end position="24"/>
    </location>
</feature>
<evidence type="ECO:0000259" key="8">
    <source>
        <dbReference type="Pfam" id="PF07715"/>
    </source>
</evidence>
<dbReference type="Gene3D" id="2.40.170.20">
    <property type="entry name" value="TonB-dependent receptor, beta-barrel domain"/>
    <property type="match status" value="1"/>
</dbReference>
<keyword evidence="6" id="KW-0732">Signal</keyword>
<evidence type="ECO:0000313" key="10">
    <source>
        <dbReference type="Proteomes" id="UP000058074"/>
    </source>
</evidence>
<dbReference type="OrthoDB" id="9768470at2"/>
<keyword evidence="9" id="KW-0675">Receptor</keyword>
<dbReference type="InterPro" id="IPR012910">
    <property type="entry name" value="Plug_dom"/>
</dbReference>
<evidence type="ECO:0000256" key="4">
    <source>
        <dbReference type="RuleBase" id="RU003357"/>
    </source>
</evidence>
<evidence type="ECO:0000256" key="2">
    <source>
        <dbReference type="ARBA" id="ARBA00023136"/>
    </source>
</evidence>
<dbReference type="Gene3D" id="2.170.130.10">
    <property type="entry name" value="TonB-dependent receptor, plug domain"/>
    <property type="match status" value="1"/>
</dbReference>
<dbReference type="PANTHER" id="PTHR40980">
    <property type="entry name" value="PLUG DOMAIN-CONTAINING PROTEIN"/>
    <property type="match status" value="1"/>
</dbReference>
<proteinExistence type="inferred from homology"/>
<dbReference type="PANTHER" id="PTHR40980:SF5">
    <property type="entry name" value="TONB-DEPENDENT RECEPTOR"/>
    <property type="match status" value="1"/>
</dbReference>
<feature type="domain" description="TonB-dependent receptor plug" evidence="8">
    <location>
        <begin position="77"/>
        <end position="178"/>
    </location>
</feature>
<dbReference type="KEGG" id="smag:AN936_03385"/>
<dbReference type="GO" id="GO:0009279">
    <property type="term" value="C:cell outer membrane"/>
    <property type="evidence" value="ECO:0007669"/>
    <property type="project" value="UniProtKB-SubCell"/>
</dbReference>
<dbReference type="AlphaFoldDB" id="A0A0N9V5Z7"/>
<dbReference type="SUPFAM" id="SSF56935">
    <property type="entry name" value="Porins"/>
    <property type="match status" value="1"/>
</dbReference>
<dbReference type="Pfam" id="PF07715">
    <property type="entry name" value="Plug"/>
    <property type="match status" value="1"/>
</dbReference>
<evidence type="ECO:0000256" key="1">
    <source>
        <dbReference type="ARBA" id="ARBA00004442"/>
    </source>
</evidence>
<organism evidence="9 10">
    <name type="scientific">Sphingopyxis macrogoltabida</name>
    <name type="common">Sphingomonas macrogoltabidus</name>
    <dbReference type="NCBI Taxonomy" id="33050"/>
    <lineage>
        <taxon>Bacteria</taxon>
        <taxon>Pseudomonadati</taxon>
        <taxon>Pseudomonadota</taxon>
        <taxon>Alphaproteobacteria</taxon>
        <taxon>Sphingomonadales</taxon>
        <taxon>Sphingomonadaceae</taxon>
        <taxon>Sphingopyxis</taxon>
    </lineage>
</organism>
<dbReference type="Pfam" id="PF00593">
    <property type="entry name" value="TonB_dep_Rec_b-barrel"/>
    <property type="match status" value="1"/>
</dbReference>
<evidence type="ECO:0000313" key="9">
    <source>
        <dbReference type="EMBL" id="ALH79441.1"/>
    </source>
</evidence>